<name>A0A125W547_ENTFL</name>
<comment type="caution">
    <text evidence="4">The sequence shown here is derived from an EMBL/GenBank/DDBJ whole genome shotgun (WGS) entry which is preliminary data.</text>
</comment>
<evidence type="ECO:0000313" key="5">
    <source>
        <dbReference type="Proteomes" id="UP000004846"/>
    </source>
</evidence>
<dbReference type="PANTHER" id="PTHR43283:SF11">
    <property type="entry name" value="BETA-LACTAMASE-RELATED DOMAIN-CONTAINING PROTEIN"/>
    <property type="match status" value="1"/>
</dbReference>
<organism evidence="4 5">
    <name type="scientific">Enterococcus faecalis TX4248</name>
    <dbReference type="NCBI Taxonomy" id="749495"/>
    <lineage>
        <taxon>Bacteria</taxon>
        <taxon>Bacillati</taxon>
        <taxon>Bacillota</taxon>
        <taxon>Bacilli</taxon>
        <taxon>Lactobacillales</taxon>
        <taxon>Enterococcaceae</taxon>
        <taxon>Enterococcus</taxon>
    </lineage>
</organism>
<proteinExistence type="predicted"/>
<feature type="domain" description="Beta-lactamase-related" evidence="3">
    <location>
        <begin position="170"/>
        <end position="545"/>
    </location>
</feature>
<dbReference type="AlphaFoldDB" id="A0A125W547"/>
<dbReference type="EMBL" id="AEBR01000064">
    <property type="protein sequence ID" value="EFM82414.1"/>
    <property type="molecule type" value="Genomic_DNA"/>
</dbReference>
<gene>
    <name evidence="4" type="ORF">HMPREF9498_01982</name>
</gene>
<evidence type="ECO:0000313" key="4">
    <source>
        <dbReference type="EMBL" id="EFM82414.1"/>
    </source>
</evidence>
<dbReference type="NCBIfam" id="NF002968">
    <property type="entry name" value="PRK03642.1"/>
    <property type="match status" value="1"/>
</dbReference>
<dbReference type="InterPro" id="IPR001466">
    <property type="entry name" value="Beta-lactam-related"/>
</dbReference>
<dbReference type="GO" id="GO:0016787">
    <property type="term" value="F:hydrolase activity"/>
    <property type="evidence" value="ECO:0007669"/>
    <property type="project" value="UniProtKB-KW"/>
</dbReference>
<evidence type="ECO:0000259" key="3">
    <source>
        <dbReference type="Pfam" id="PF00144"/>
    </source>
</evidence>
<protein>
    <submittedName>
        <fullName evidence="4">Beta-lactamase</fullName>
    </submittedName>
</protein>
<feature type="signal peptide" evidence="2">
    <location>
        <begin position="1"/>
        <end position="20"/>
    </location>
</feature>
<dbReference type="Pfam" id="PF00144">
    <property type="entry name" value="Beta-lactamase"/>
    <property type="match status" value="1"/>
</dbReference>
<feature type="chain" id="PRO_5039069974" evidence="2">
    <location>
        <begin position="21"/>
        <end position="640"/>
    </location>
</feature>
<accession>A0A125W547</accession>
<dbReference type="InterPro" id="IPR012338">
    <property type="entry name" value="Beta-lactam/transpept-like"/>
</dbReference>
<dbReference type="SUPFAM" id="SSF56601">
    <property type="entry name" value="beta-lactamase/transpeptidase-like"/>
    <property type="match status" value="1"/>
</dbReference>
<reference evidence="4 5" key="1">
    <citation type="submission" date="2010-07" db="EMBL/GenBank/DDBJ databases">
        <authorList>
            <person name="Sid Ahmed O."/>
        </authorList>
    </citation>
    <scope>NUCLEOTIDE SEQUENCE [LARGE SCALE GENOMIC DNA]</scope>
    <source>
        <strain evidence="4 5">TX4248</strain>
    </source>
</reference>
<dbReference type="InterPro" id="IPR050789">
    <property type="entry name" value="Diverse_Enzym_Activities"/>
</dbReference>
<dbReference type="Gene3D" id="3.40.710.10">
    <property type="entry name" value="DD-peptidase/beta-lactamase superfamily"/>
    <property type="match status" value="1"/>
</dbReference>
<dbReference type="Proteomes" id="UP000004846">
    <property type="component" value="Unassembled WGS sequence"/>
</dbReference>
<keyword evidence="2" id="KW-0732">Signal</keyword>
<dbReference type="PROSITE" id="PS51257">
    <property type="entry name" value="PROKAR_LIPOPROTEIN"/>
    <property type="match status" value="1"/>
</dbReference>
<dbReference type="RefSeq" id="WP_002402296.1">
    <property type="nucleotide sequence ID" value="NZ_GL454462.1"/>
</dbReference>
<keyword evidence="1" id="KW-0378">Hydrolase</keyword>
<evidence type="ECO:0000256" key="1">
    <source>
        <dbReference type="ARBA" id="ARBA00022801"/>
    </source>
</evidence>
<dbReference type="HOGENOM" id="CLU_419731_0_0_9"/>
<sequence length="640" mass="71982">MKILKSITLTSLIVFSLGLAGCSKENSKIDENKNLATVKANEITKPTGEYQFIKMFPTSVKDNFDDSLITNQTNLFHQYKNQGELLLKSNELNAFDIFINNKKVEFDGGKNNQWNKVDISNLTINGNNKIQVSQIKYSEKNQLEVKIPYPKIIDNIKENEDNDNFKLIDQIINAEIKNGFTSAELAVVKDGQLIKNSAYGKVNSYSKEGRRITNAPAVTTNTLYDLASNTKMYATNYALEKLVSEKKISVTQKVQEIFPNFKDQPEDKIKGKNNLTIKEILEHQAGFPADPQYHNNKYDTENETNSTSNMNKLYTQDRDRILEKIIQTPLEYQPGTQTQYSDVDYILLGLIIEKITGERLDTYMKENYYMPLGLNHITFNPLQNGFKKDQIAATELNGNTRDGSIVFNNIRKDTLQGEVHDEKAYYVMGGVSGHAGLFSNAKDLAVLAQVTLNHGGYGTHKFFDETTLDQFIKPKDSDDSYGLGWRRKGSTYSWAFSPLSDTSTVGHTGWTGTLTVIDPVNNVSIVLLTNSKNSPVLDKEKDPNDFVGNHYLTSGYGLISTLVADSFKNSNKLSNDSKLIDMVISKFNLIQTDEKYQTDPDKASLKALVQVIEQREKGSDEITSFLKSNAGKKIVSFVNE</sequence>
<dbReference type="PANTHER" id="PTHR43283">
    <property type="entry name" value="BETA-LACTAMASE-RELATED"/>
    <property type="match status" value="1"/>
</dbReference>
<evidence type="ECO:0000256" key="2">
    <source>
        <dbReference type="SAM" id="SignalP"/>
    </source>
</evidence>